<dbReference type="EMBL" id="JADYXP020000018">
    <property type="protein sequence ID" value="KAL0105852.1"/>
    <property type="molecule type" value="Genomic_DNA"/>
</dbReference>
<evidence type="ECO:0000313" key="2">
    <source>
        <dbReference type="Proteomes" id="UP001430953"/>
    </source>
</evidence>
<protein>
    <submittedName>
        <fullName evidence="1">Uncharacterized protein</fullName>
    </submittedName>
</protein>
<proteinExistence type="predicted"/>
<dbReference type="Proteomes" id="UP001430953">
    <property type="component" value="Unassembled WGS sequence"/>
</dbReference>
<name>A0AAW2EW24_9HYME</name>
<dbReference type="AlphaFoldDB" id="A0AAW2EW24"/>
<keyword evidence="2" id="KW-1185">Reference proteome</keyword>
<evidence type="ECO:0000313" key="1">
    <source>
        <dbReference type="EMBL" id="KAL0105852.1"/>
    </source>
</evidence>
<organism evidence="1 2">
    <name type="scientific">Cardiocondyla obscurior</name>
    <dbReference type="NCBI Taxonomy" id="286306"/>
    <lineage>
        <taxon>Eukaryota</taxon>
        <taxon>Metazoa</taxon>
        <taxon>Ecdysozoa</taxon>
        <taxon>Arthropoda</taxon>
        <taxon>Hexapoda</taxon>
        <taxon>Insecta</taxon>
        <taxon>Pterygota</taxon>
        <taxon>Neoptera</taxon>
        <taxon>Endopterygota</taxon>
        <taxon>Hymenoptera</taxon>
        <taxon>Apocrita</taxon>
        <taxon>Aculeata</taxon>
        <taxon>Formicoidea</taxon>
        <taxon>Formicidae</taxon>
        <taxon>Myrmicinae</taxon>
        <taxon>Cardiocondyla</taxon>
    </lineage>
</organism>
<accession>A0AAW2EW24</accession>
<gene>
    <name evidence="1" type="ORF">PUN28_015935</name>
</gene>
<sequence length="87" mass="10339">MQLAFADTADWYRYNSIVSRLRSVSREKCLRNYVSRDTFCTCHAIYFSCYALNSSRKRHVTLAMLTLCNCFNARRRISLLKLKVNFR</sequence>
<reference evidence="1 2" key="1">
    <citation type="submission" date="2023-03" db="EMBL/GenBank/DDBJ databases">
        <title>High recombination rates correlate with genetic variation in Cardiocondyla obscurior ants.</title>
        <authorList>
            <person name="Errbii M."/>
        </authorList>
    </citation>
    <scope>NUCLEOTIDE SEQUENCE [LARGE SCALE GENOMIC DNA]</scope>
    <source>
        <strain evidence="1">Alpha-2009</strain>
        <tissue evidence="1">Whole body</tissue>
    </source>
</reference>
<comment type="caution">
    <text evidence="1">The sequence shown here is derived from an EMBL/GenBank/DDBJ whole genome shotgun (WGS) entry which is preliminary data.</text>
</comment>